<name>A0A1Y2N7V1_PSEAH</name>
<gene>
    <name evidence="1" type="ORF">BG845_00498</name>
</gene>
<dbReference type="AlphaFoldDB" id="A0A1Y2N7V1"/>
<comment type="caution">
    <text evidence="1">The sequence shown here is derived from an EMBL/GenBank/DDBJ whole genome shotgun (WGS) entry which is preliminary data.</text>
</comment>
<evidence type="ECO:0000313" key="1">
    <source>
        <dbReference type="EMBL" id="OSY43555.1"/>
    </source>
</evidence>
<evidence type="ECO:0000313" key="2">
    <source>
        <dbReference type="Proteomes" id="UP000194360"/>
    </source>
</evidence>
<keyword evidence="2" id="KW-1185">Reference proteome</keyword>
<reference evidence="1 2" key="1">
    <citation type="submission" date="2016-09" db="EMBL/GenBank/DDBJ databases">
        <title>Pseudonocardia autotrophica DSM535, a candidate organism with high potential of specific P450 cytochromes.</title>
        <authorList>
            <person name="Grumaz C."/>
            <person name="Vainshtein Y."/>
            <person name="Kirstahler P."/>
            <person name="Sohn K."/>
        </authorList>
    </citation>
    <scope>NUCLEOTIDE SEQUENCE [LARGE SCALE GENOMIC DNA]</scope>
    <source>
        <strain evidence="1 2">DSM 535</strain>
    </source>
</reference>
<accession>A0A1Y2N7V1</accession>
<dbReference type="Proteomes" id="UP000194360">
    <property type="component" value="Unassembled WGS sequence"/>
</dbReference>
<organism evidence="1 2">
    <name type="scientific">Pseudonocardia autotrophica</name>
    <name type="common">Amycolata autotrophica</name>
    <name type="synonym">Nocardia autotrophica</name>
    <dbReference type="NCBI Taxonomy" id="2074"/>
    <lineage>
        <taxon>Bacteria</taxon>
        <taxon>Bacillati</taxon>
        <taxon>Actinomycetota</taxon>
        <taxon>Actinomycetes</taxon>
        <taxon>Pseudonocardiales</taxon>
        <taxon>Pseudonocardiaceae</taxon>
        <taxon>Pseudonocardia</taxon>
    </lineage>
</organism>
<sequence length="34" mass="3643">MSAATVDIDRAEFLAALLEVAVAHLDGAERLMSR</sequence>
<protein>
    <submittedName>
        <fullName evidence="1">Uncharacterized protein</fullName>
    </submittedName>
</protein>
<proteinExistence type="predicted"/>
<dbReference type="EMBL" id="MIGB01000002">
    <property type="protein sequence ID" value="OSY43555.1"/>
    <property type="molecule type" value="Genomic_DNA"/>
</dbReference>